<dbReference type="AlphaFoldDB" id="B2IG74"/>
<dbReference type="InterPro" id="IPR021457">
    <property type="entry name" value="DUF3108"/>
</dbReference>
<dbReference type="Pfam" id="PF11306">
    <property type="entry name" value="DUF3108"/>
    <property type="match status" value="1"/>
</dbReference>
<sequence length="288" mass="30992">MRCKRFSKMPCREAGFLRHALLALGLGAITLGSTLAPARADMIRAHYSVSLIGLEIGDAVATGHVEPSHYQIDLNARLTGVAAMVSNVKLAFASAGNLHRGAILPSSYATTSGNEQETRTVRMRLQSGTVKAVDISPPFEDWEGRVPVTEALKRNILDPTSALIMAVPNNQPLVGPAACNRTLRIYDGYVRYDVALSYAGTREVAAKGYSGPVAVCTARYHPIAGHKLDSQSTRFMANNREIEAWLAPVEKAHVVVPFHVSLMTMAGLAIIDAVEFTVEPSTVTANTH</sequence>
<keyword evidence="2" id="KW-1185">Reference proteome</keyword>
<evidence type="ECO:0008006" key="3">
    <source>
        <dbReference type="Google" id="ProtNLM"/>
    </source>
</evidence>
<dbReference type="EMBL" id="CP001016">
    <property type="protein sequence ID" value="ACB97148.1"/>
    <property type="molecule type" value="Genomic_DNA"/>
</dbReference>
<reference evidence="1 2" key="2">
    <citation type="journal article" date="2010" name="J. Bacteriol.">
        <title>Complete genome sequence of Beijerinckia indica subsp. indica.</title>
        <authorList>
            <person name="Tamas I."/>
            <person name="Dedysh S.N."/>
            <person name="Liesack W."/>
            <person name="Stott M.B."/>
            <person name="Alam M."/>
            <person name="Murrell J.C."/>
            <person name="Dunfield P.F."/>
        </authorList>
    </citation>
    <scope>NUCLEOTIDE SEQUENCE [LARGE SCALE GENOMIC DNA]</scope>
    <source>
        <strain evidence="2">ATCC 9039 / DSM 1715 / NCIMB 8712</strain>
    </source>
</reference>
<dbReference type="eggNOG" id="COG3064">
    <property type="taxonomic scope" value="Bacteria"/>
</dbReference>
<accession>B2IG74</accession>
<dbReference type="KEGG" id="bid:Bind_3592"/>
<organism evidence="1 2">
    <name type="scientific">Beijerinckia indica subsp. indica (strain ATCC 9039 / DSM 1715 / NCIMB 8712)</name>
    <dbReference type="NCBI Taxonomy" id="395963"/>
    <lineage>
        <taxon>Bacteria</taxon>
        <taxon>Pseudomonadati</taxon>
        <taxon>Pseudomonadota</taxon>
        <taxon>Alphaproteobacteria</taxon>
        <taxon>Hyphomicrobiales</taxon>
        <taxon>Beijerinckiaceae</taxon>
        <taxon>Beijerinckia</taxon>
    </lineage>
</organism>
<name>B2IG74_BEII9</name>
<reference evidence="2" key="1">
    <citation type="submission" date="2008-03" db="EMBL/GenBank/DDBJ databases">
        <title>Complete sequence of chromosome of Beijerinckia indica subsp. indica ATCC 9039.</title>
        <authorList>
            <consortium name="US DOE Joint Genome Institute"/>
            <person name="Copeland A."/>
            <person name="Lucas S."/>
            <person name="Lapidus A."/>
            <person name="Glavina del Rio T."/>
            <person name="Dalin E."/>
            <person name="Tice H."/>
            <person name="Bruce D."/>
            <person name="Goodwin L."/>
            <person name="Pitluck S."/>
            <person name="LaButti K."/>
            <person name="Schmutz J."/>
            <person name="Larimer F."/>
            <person name="Land M."/>
            <person name="Hauser L."/>
            <person name="Kyrpides N."/>
            <person name="Mikhailova N."/>
            <person name="Dunfield P.F."/>
            <person name="Dedysh S.N."/>
            <person name="Liesack W."/>
            <person name="Saw J.H."/>
            <person name="Alam M."/>
            <person name="Chen Y."/>
            <person name="Murrell J.C."/>
            <person name="Richardson P."/>
        </authorList>
    </citation>
    <scope>NUCLEOTIDE SEQUENCE [LARGE SCALE GENOMIC DNA]</scope>
    <source>
        <strain evidence="2">ATCC 9039 / DSM 1715 / NCIMB 8712</strain>
    </source>
</reference>
<evidence type="ECO:0000313" key="2">
    <source>
        <dbReference type="Proteomes" id="UP000001695"/>
    </source>
</evidence>
<dbReference type="HOGENOM" id="CLU_072063_0_0_5"/>
<dbReference type="STRING" id="395963.Bind_3592"/>
<gene>
    <name evidence="1" type="ordered locus">Bind_3592</name>
</gene>
<proteinExistence type="predicted"/>
<protein>
    <recommendedName>
        <fullName evidence="3">DUF3108 domain-containing protein</fullName>
    </recommendedName>
</protein>
<dbReference type="Proteomes" id="UP000001695">
    <property type="component" value="Chromosome"/>
</dbReference>
<evidence type="ECO:0000313" key="1">
    <source>
        <dbReference type="EMBL" id="ACB97148.1"/>
    </source>
</evidence>